<dbReference type="RefSeq" id="WP_130650586.1">
    <property type="nucleotide sequence ID" value="NZ_BMHA01000006.1"/>
</dbReference>
<dbReference type="GO" id="GO:0052689">
    <property type="term" value="F:carboxylic ester hydrolase activity"/>
    <property type="evidence" value="ECO:0007669"/>
    <property type="project" value="TreeGrafter"/>
</dbReference>
<dbReference type="InterPro" id="IPR022742">
    <property type="entry name" value="Hydrolase_4"/>
</dbReference>
<dbReference type="InterPro" id="IPR053145">
    <property type="entry name" value="AB_hydrolase_Est10"/>
</dbReference>
<evidence type="ECO:0000313" key="3">
    <source>
        <dbReference type="Proteomes" id="UP000650511"/>
    </source>
</evidence>
<dbReference type="OrthoDB" id="63034at2"/>
<reference evidence="2" key="2">
    <citation type="submission" date="2020-09" db="EMBL/GenBank/DDBJ databases">
        <authorList>
            <person name="Sun Q."/>
            <person name="Zhou Y."/>
        </authorList>
    </citation>
    <scope>NUCLEOTIDE SEQUENCE</scope>
    <source>
        <strain evidence="2">CGMCC 1.14988</strain>
    </source>
</reference>
<protein>
    <submittedName>
        <fullName evidence="2">Acyl-CoA thioester hydrolase</fullName>
    </submittedName>
</protein>
<feature type="domain" description="Serine aminopeptidase S33" evidence="1">
    <location>
        <begin position="53"/>
        <end position="249"/>
    </location>
</feature>
<keyword evidence="3" id="KW-1185">Reference proteome</keyword>
<evidence type="ECO:0000313" key="2">
    <source>
        <dbReference type="EMBL" id="GGI06310.1"/>
    </source>
</evidence>
<dbReference type="Pfam" id="PF12146">
    <property type="entry name" value="Hydrolase_4"/>
    <property type="match status" value="1"/>
</dbReference>
<dbReference type="InterPro" id="IPR029058">
    <property type="entry name" value="AB_hydrolase_fold"/>
</dbReference>
<reference evidence="2" key="1">
    <citation type="journal article" date="2014" name="Int. J. Syst. Evol. Microbiol.">
        <title>Complete genome sequence of Corynebacterium casei LMG S-19264T (=DSM 44701T), isolated from a smear-ripened cheese.</title>
        <authorList>
            <consortium name="US DOE Joint Genome Institute (JGI-PGF)"/>
            <person name="Walter F."/>
            <person name="Albersmeier A."/>
            <person name="Kalinowski J."/>
            <person name="Ruckert C."/>
        </authorList>
    </citation>
    <scope>NUCLEOTIDE SEQUENCE</scope>
    <source>
        <strain evidence="2">CGMCC 1.14988</strain>
    </source>
</reference>
<dbReference type="AlphaFoldDB" id="A0A8J3EU32"/>
<comment type="caution">
    <text evidence="2">The sequence shown here is derived from an EMBL/GenBank/DDBJ whole genome shotgun (WGS) entry which is preliminary data.</text>
</comment>
<dbReference type="EMBL" id="BMHA01000006">
    <property type="protein sequence ID" value="GGI06310.1"/>
    <property type="molecule type" value="Genomic_DNA"/>
</dbReference>
<accession>A0A8J3EU32</accession>
<dbReference type="Gene3D" id="3.40.50.1820">
    <property type="entry name" value="alpha/beta hydrolase"/>
    <property type="match status" value="1"/>
</dbReference>
<dbReference type="Proteomes" id="UP000650511">
    <property type="component" value="Unassembled WGS sequence"/>
</dbReference>
<evidence type="ECO:0000259" key="1">
    <source>
        <dbReference type="Pfam" id="PF12146"/>
    </source>
</evidence>
<gene>
    <name evidence="2" type="ORF">GCM10011354_18450</name>
</gene>
<organism evidence="2 3">
    <name type="scientific">Egicoccus halophilus</name>
    <dbReference type="NCBI Taxonomy" id="1670830"/>
    <lineage>
        <taxon>Bacteria</taxon>
        <taxon>Bacillati</taxon>
        <taxon>Actinomycetota</taxon>
        <taxon>Nitriliruptoria</taxon>
        <taxon>Egicoccales</taxon>
        <taxon>Egicoccaceae</taxon>
        <taxon>Egicoccus</taxon>
    </lineage>
</organism>
<dbReference type="PANTHER" id="PTHR43265">
    <property type="entry name" value="ESTERASE ESTD"/>
    <property type="match status" value="1"/>
</dbReference>
<dbReference type="SUPFAM" id="SSF53474">
    <property type="entry name" value="alpha/beta-Hydrolases"/>
    <property type="match status" value="1"/>
</dbReference>
<dbReference type="PANTHER" id="PTHR43265:SF1">
    <property type="entry name" value="ESTERASE ESTD"/>
    <property type="match status" value="1"/>
</dbReference>
<sequence length="307" mass="32692">MRSRELTFVVDGLTLHATLTLPDRDDRSPAALLIPGSGQVDRDSDHRKLPLGVTRELATALAEAGIASLRFDKRGVGASEGDFLTASFDDSRADARAALAALRDQPDVDRERVLLVGHSEGAVHAASLAAEDGGLVGVVLLAGTATTGAEVLRWQGRQILPTLPAPVRGLLRLLRQDPANAQEKLFAKLRASDAAVQRVQGARINAAWMRGFLDHDAASDLARITAPVLALTGSKDLQANPADLPRMAALVAAPIEVLELPDLNHILRHTAGAPSLGYKRQVRSQPLDPRVTAHVTRWAAERVGQPA</sequence>
<keyword evidence="2" id="KW-0378">Hydrolase</keyword>
<name>A0A8J3EU32_9ACTN</name>
<proteinExistence type="predicted"/>